<dbReference type="RefSeq" id="WP_088135013.1">
    <property type="nucleotide sequence ID" value="NZ_CP018836.1"/>
</dbReference>
<gene>
    <name evidence="1" type="ORF">BSQ33_19600</name>
</gene>
<dbReference type="KEGG" id="vga:BSQ33_19600"/>
<sequence length="90" mass="9734">MLLGKSLWGAVENAIEIDECYCVPNHSIINTAIGQELGRQKGLQTGTAGSETERTSINEAMGEQYARRLGQLDTSGSYSDYSADFADSLQ</sequence>
<protein>
    <submittedName>
        <fullName evidence="1">Uncharacterized protein</fullName>
    </submittedName>
</protein>
<name>A0A1Z2SLD5_VIBGA</name>
<dbReference type="AlphaFoldDB" id="A0A1Z2SLD5"/>
<reference evidence="1 2" key="1">
    <citation type="submission" date="2016-12" db="EMBL/GenBank/DDBJ databases">
        <authorList>
            <person name="Song W.-J."/>
            <person name="Kurnit D.M."/>
        </authorList>
    </citation>
    <scope>NUCLEOTIDE SEQUENCE [LARGE SCALE GENOMIC DNA]</scope>
    <source>
        <strain evidence="1 2">ATCC 43942</strain>
    </source>
</reference>
<dbReference type="Proteomes" id="UP000196708">
    <property type="component" value="Chromosome 2"/>
</dbReference>
<dbReference type="EMBL" id="CP018836">
    <property type="protein sequence ID" value="ASA57917.1"/>
    <property type="molecule type" value="Genomic_DNA"/>
</dbReference>
<organism evidence="1 2">
    <name type="scientific">Vibrio gazogenes</name>
    <dbReference type="NCBI Taxonomy" id="687"/>
    <lineage>
        <taxon>Bacteria</taxon>
        <taxon>Pseudomonadati</taxon>
        <taxon>Pseudomonadota</taxon>
        <taxon>Gammaproteobacteria</taxon>
        <taxon>Vibrionales</taxon>
        <taxon>Vibrionaceae</taxon>
        <taxon>Vibrio</taxon>
    </lineage>
</organism>
<evidence type="ECO:0000313" key="2">
    <source>
        <dbReference type="Proteomes" id="UP000196708"/>
    </source>
</evidence>
<accession>A0A1Z2SLD5</accession>
<evidence type="ECO:0000313" key="1">
    <source>
        <dbReference type="EMBL" id="ASA57917.1"/>
    </source>
</evidence>
<proteinExistence type="predicted"/>